<dbReference type="Gene3D" id="3.40.50.300">
    <property type="entry name" value="P-loop containing nucleotide triphosphate hydrolases"/>
    <property type="match status" value="1"/>
</dbReference>
<sequence length="718" mass="79837">MSTPDPPQKESFGQFVNRLTVLAALGSVIVLFLEPSPELSHLAQTVLRYAVTLWLGIVGVPHIARVAWKHRKRMGPWLIQLRQRIRDREWRLGPSSADTLESKLPSAGGVESMPSIPERGELNHRPVVITSEQRVQSGPYALFPPNPRPHSSSTLSAEQASELIFNTVQLAGLKMEEPPEILSIDAGPTLQTISFRLPARLQLSDLVKKRDDLANHIGHDRSFAVTSSPFSSAAAFILPHTERAFVYMSDMAQDLKVFAQTAELPMVFGKDMEGKPILVDLAKLPHLLVAGATGSGKSVFINGLLTSLASTRSPEQVQFLLIDPKMVEFTMYTGLPHLISPPVTDPKRAALTLKKLVVEMEKRYKRFAEVGVRNLLQYNRNHPQDQMPYIVTVIDEYADLMVIARADVEETVQRLTQMGRAAGLHLILGTQRPSVDVVTGVIKSNLPSRVAFHLLSVYDFKTVMDTGGPHLLGGGDGICMLNGGGQKRFQSAAISADDDETTRYIEELKRYWRNEMRLRKVDPETEGNEDSSLLSEIADKEDNQPMGGEDETVGPSPLIMAHLGEWTDVEEEEVPPINESVYDQVIRLAREHNGVSGRLLQHALNVDYVTAATYVEQLSKEGKVAAEYDPETGLKPWLVDTKESDEELLLRMQRMICEMGSARSAELQQGLGIRKEKVLQLMSQLVKSNFLFSPVSPKAGYTIAWSNEQIEQFLKDNC</sequence>
<keyword evidence="6" id="KW-1133">Transmembrane helix</keyword>
<evidence type="ECO:0000313" key="9">
    <source>
        <dbReference type="Proteomes" id="UP001597448"/>
    </source>
</evidence>
<proteinExistence type="predicted"/>
<keyword evidence="3 4" id="KW-0067">ATP-binding</keyword>
<feature type="region of interest" description="Disordered" evidence="5">
    <location>
        <begin position="96"/>
        <end position="117"/>
    </location>
</feature>
<evidence type="ECO:0000256" key="3">
    <source>
        <dbReference type="ARBA" id="ARBA00022840"/>
    </source>
</evidence>
<protein>
    <submittedName>
        <fullName evidence="8">FtsK/SpoIIIE domain-containing protein</fullName>
    </submittedName>
</protein>
<dbReference type="InterPro" id="IPR027417">
    <property type="entry name" value="P-loop_NTPase"/>
</dbReference>
<dbReference type="Gene3D" id="1.10.10.10">
    <property type="entry name" value="Winged helix-like DNA-binding domain superfamily/Winged helix DNA-binding domain"/>
    <property type="match status" value="1"/>
</dbReference>
<feature type="region of interest" description="Disordered" evidence="5">
    <location>
        <begin position="522"/>
        <end position="554"/>
    </location>
</feature>
<evidence type="ECO:0000259" key="7">
    <source>
        <dbReference type="PROSITE" id="PS50901"/>
    </source>
</evidence>
<keyword evidence="2 4" id="KW-0547">Nucleotide-binding</keyword>
<evidence type="ECO:0000256" key="2">
    <source>
        <dbReference type="ARBA" id="ARBA00022741"/>
    </source>
</evidence>
<evidence type="ECO:0000256" key="1">
    <source>
        <dbReference type="ARBA" id="ARBA00004141"/>
    </source>
</evidence>
<dbReference type="EMBL" id="JBHUKY010000033">
    <property type="protein sequence ID" value="MFD2412074.1"/>
    <property type="molecule type" value="Genomic_DNA"/>
</dbReference>
<keyword evidence="9" id="KW-1185">Reference proteome</keyword>
<organism evidence="8 9">
    <name type="scientific">Paenibacillus rhizoplanae</name>
    <dbReference type="NCBI Taxonomy" id="1917181"/>
    <lineage>
        <taxon>Bacteria</taxon>
        <taxon>Bacillati</taxon>
        <taxon>Bacillota</taxon>
        <taxon>Bacilli</taxon>
        <taxon>Bacillales</taxon>
        <taxon>Paenibacillaceae</taxon>
        <taxon>Paenibacillus</taxon>
    </lineage>
</organism>
<dbReference type="InterPro" id="IPR036388">
    <property type="entry name" value="WH-like_DNA-bd_sf"/>
</dbReference>
<dbReference type="PROSITE" id="PS50901">
    <property type="entry name" value="FTSK"/>
    <property type="match status" value="1"/>
</dbReference>
<dbReference type="Proteomes" id="UP001597448">
    <property type="component" value="Unassembled WGS sequence"/>
</dbReference>
<dbReference type="InterPro" id="IPR050206">
    <property type="entry name" value="FtsK/SpoIIIE/SftA"/>
</dbReference>
<dbReference type="SUPFAM" id="SSF46785">
    <property type="entry name" value="Winged helix' DNA-binding domain"/>
    <property type="match status" value="1"/>
</dbReference>
<dbReference type="Pfam" id="PF01580">
    <property type="entry name" value="FtsK_SpoIIIE"/>
    <property type="match status" value="1"/>
</dbReference>
<feature type="binding site" evidence="4">
    <location>
        <begin position="291"/>
        <end position="298"/>
    </location>
    <ligand>
        <name>ATP</name>
        <dbReference type="ChEBI" id="CHEBI:30616"/>
    </ligand>
</feature>
<feature type="transmembrane region" description="Helical" evidence="6">
    <location>
        <begin position="15"/>
        <end position="33"/>
    </location>
</feature>
<evidence type="ECO:0000256" key="5">
    <source>
        <dbReference type="SAM" id="MobiDB-lite"/>
    </source>
</evidence>
<feature type="transmembrane region" description="Helical" evidence="6">
    <location>
        <begin position="45"/>
        <end position="64"/>
    </location>
</feature>
<name>A0ABW5FAU8_9BACL</name>
<comment type="subcellular location">
    <subcellularLocation>
        <location evidence="1">Membrane</location>
        <topology evidence="1">Multi-pass membrane protein</topology>
    </subcellularLocation>
</comment>
<evidence type="ECO:0000313" key="8">
    <source>
        <dbReference type="EMBL" id="MFD2412074.1"/>
    </source>
</evidence>
<keyword evidence="6" id="KW-0812">Transmembrane</keyword>
<dbReference type="InterPro" id="IPR002543">
    <property type="entry name" value="FtsK_dom"/>
</dbReference>
<accession>A0ABW5FAU8</accession>
<evidence type="ECO:0000256" key="6">
    <source>
        <dbReference type="SAM" id="Phobius"/>
    </source>
</evidence>
<feature type="domain" description="FtsK" evidence="7">
    <location>
        <begin position="274"/>
        <end position="461"/>
    </location>
</feature>
<dbReference type="InterPro" id="IPR036390">
    <property type="entry name" value="WH_DNA-bd_sf"/>
</dbReference>
<dbReference type="PANTHER" id="PTHR22683:SF41">
    <property type="entry name" value="DNA TRANSLOCASE FTSK"/>
    <property type="match status" value="1"/>
</dbReference>
<gene>
    <name evidence="8" type="ORF">ACFSX3_19455</name>
</gene>
<dbReference type="PANTHER" id="PTHR22683">
    <property type="entry name" value="SPORULATION PROTEIN RELATED"/>
    <property type="match status" value="1"/>
</dbReference>
<evidence type="ECO:0000256" key="4">
    <source>
        <dbReference type="PROSITE-ProRule" id="PRU00289"/>
    </source>
</evidence>
<reference evidence="9" key="1">
    <citation type="journal article" date="2019" name="Int. J. Syst. Evol. Microbiol.">
        <title>The Global Catalogue of Microorganisms (GCM) 10K type strain sequencing project: providing services to taxonomists for standard genome sequencing and annotation.</title>
        <authorList>
            <consortium name="The Broad Institute Genomics Platform"/>
            <consortium name="The Broad Institute Genome Sequencing Center for Infectious Disease"/>
            <person name="Wu L."/>
            <person name="Ma J."/>
        </authorList>
    </citation>
    <scope>NUCLEOTIDE SEQUENCE [LARGE SCALE GENOMIC DNA]</scope>
    <source>
        <strain evidence="9">CCM 8725</strain>
    </source>
</reference>
<dbReference type="CDD" id="cd01127">
    <property type="entry name" value="TrwB_TraG_TraD_VirD4"/>
    <property type="match status" value="1"/>
</dbReference>
<dbReference type="SUPFAM" id="SSF52540">
    <property type="entry name" value="P-loop containing nucleoside triphosphate hydrolases"/>
    <property type="match status" value="1"/>
</dbReference>
<comment type="caution">
    <text evidence="8">The sequence shown here is derived from an EMBL/GenBank/DDBJ whole genome shotgun (WGS) entry which is preliminary data.</text>
</comment>
<keyword evidence="6" id="KW-0472">Membrane</keyword>